<feature type="region of interest" description="Disordered" evidence="1">
    <location>
        <begin position="1"/>
        <end position="47"/>
    </location>
</feature>
<evidence type="ECO:0000256" key="1">
    <source>
        <dbReference type="SAM" id="MobiDB-lite"/>
    </source>
</evidence>
<protein>
    <submittedName>
        <fullName evidence="2">Uncharacterized protein</fullName>
    </submittedName>
</protein>
<dbReference type="OrthoDB" id="1646138at2759"/>
<name>A0A1R3GPY2_COCAP</name>
<evidence type="ECO:0000313" key="2">
    <source>
        <dbReference type="EMBL" id="OMO60153.1"/>
    </source>
</evidence>
<organism evidence="2 3">
    <name type="scientific">Corchorus capsularis</name>
    <name type="common">Jute</name>
    <dbReference type="NCBI Taxonomy" id="210143"/>
    <lineage>
        <taxon>Eukaryota</taxon>
        <taxon>Viridiplantae</taxon>
        <taxon>Streptophyta</taxon>
        <taxon>Embryophyta</taxon>
        <taxon>Tracheophyta</taxon>
        <taxon>Spermatophyta</taxon>
        <taxon>Magnoliopsida</taxon>
        <taxon>eudicotyledons</taxon>
        <taxon>Gunneridae</taxon>
        <taxon>Pentapetalae</taxon>
        <taxon>rosids</taxon>
        <taxon>malvids</taxon>
        <taxon>Malvales</taxon>
        <taxon>Malvaceae</taxon>
        <taxon>Grewioideae</taxon>
        <taxon>Apeibeae</taxon>
        <taxon>Corchorus</taxon>
    </lineage>
</organism>
<reference evidence="2 3" key="1">
    <citation type="submission" date="2013-09" db="EMBL/GenBank/DDBJ databases">
        <title>Corchorus capsularis genome sequencing.</title>
        <authorList>
            <person name="Alam M."/>
            <person name="Haque M.S."/>
            <person name="Islam M.S."/>
            <person name="Emdad E.M."/>
            <person name="Islam M.M."/>
            <person name="Ahmed B."/>
            <person name="Halim A."/>
            <person name="Hossen Q.M.M."/>
            <person name="Hossain M.Z."/>
            <person name="Ahmed R."/>
            <person name="Khan M.M."/>
            <person name="Islam R."/>
            <person name="Rashid M.M."/>
            <person name="Khan S.A."/>
            <person name="Rahman M.S."/>
            <person name="Alam M."/>
        </authorList>
    </citation>
    <scope>NUCLEOTIDE SEQUENCE [LARGE SCALE GENOMIC DNA]</scope>
    <source>
        <strain evidence="3">cv. CVL-1</strain>
        <tissue evidence="2">Whole seedling</tissue>
    </source>
</reference>
<evidence type="ECO:0000313" key="3">
    <source>
        <dbReference type="Proteomes" id="UP000188268"/>
    </source>
</evidence>
<dbReference type="Proteomes" id="UP000188268">
    <property type="component" value="Unassembled WGS sequence"/>
</dbReference>
<gene>
    <name evidence="2" type="ORF">CCACVL1_24362</name>
</gene>
<proteinExistence type="predicted"/>
<dbReference type="AlphaFoldDB" id="A0A1R3GPY2"/>
<dbReference type="EMBL" id="AWWV01013752">
    <property type="protein sequence ID" value="OMO60153.1"/>
    <property type="molecule type" value="Genomic_DNA"/>
</dbReference>
<dbReference type="Gramene" id="OMO60153">
    <property type="protein sequence ID" value="OMO60153"/>
    <property type="gene ID" value="CCACVL1_24362"/>
</dbReference>
<keyword evidence="3" id="KW-1185">Reference proteome</keyword>
<comment type="caution">
    <text evidence="2">The sequence shown here is derived from an EMBL/GenBank/DDBJ whole genome shotgun (WGS) entry which is preliminary data.</text>
</comment>
<sequence>MKKAKPNTILMVKKGKKKAEAGRDGDGPSECDNQYHSDDDPVALSTG</sequence>
<accession>A0A1R3GPY2</accession>